<dbReference type="EMBL" id="JAGQHS010000075">
    <property type="protein sequence ID" value="MCA9756961.1"/>
    <property type="molecule type" value="Genomic_DNA"/>
</dbReference>
<dbReference type="InterPro" id="IPR027598">
    <property type="entry name" value="Amphi-Trp_dom"/>
</dbReference>
<accession>A0A956NEE1</accession>
<dbReference type="AlphaFoldDB" id="A0A956NEE1"/>
<reference evidence="1" key="1">
    <citation type="submission" date="2020-04" db="EMBL/GenBank/DDBJ databases">
        <authorList>
            <person name="Zhang T."/>
        </authorList>
    </citation>
    <scope>NUCLEOTIDE SEQUENCE</scope>
    <source>
        <strain evidence="1">HKST-UBA02</strain>
    </source>
</reference>
<protein>
    <submittedName>
        <fullName evidence="1">Amphi-Trp domain-containing protein</fullName>
    </submittedName>
</protein>
<dbReference type="NCBIfam" id="TIGR04354">
    <property type="entry name" value="amphi-Trp"/>
    <property type="match status" value="1"/>
</dbReference>
<dbReference type="Proteomes" id="UP000739538">
    <property type="component" value="Unassembled WGS sequence"/>
</dbReference>
<proteinExistence type="predicted"/>
<reference evidence="1" key="2">
    <citation type="journal article" date="2021" name="Microbiome">
        <title>Successional dynamics and alternative stable states in a saline activated sludge microbial community over 9 years.</title>
        <authorList>
            <person name="Wang Y."/>
            <person name="Ye J."/>
            <person name="Ju F."/>
            <person name="Liu L."/>
            <person name="Boyd J.A."/>
            <person name="Deng Y."/>
            <person name="Parks D.H."/>
            <person name="Jiang X."/>
            <person name="Yin X."/>
            <person name="Woodcroft B.J."/>
            <person name="Tyson G.W."/>
            <person name="Hugenholtz P."/>
            <person name="Polz M.F."/>
            <person name="Zhang T."/>
        </authorList>
    </citation>
    <scope>NUCLEOTIDE SEQUENCE</scope>
    <source>
        <strain evidence="1">HKST-UBA02</strain>
    </source>
</reference>
<evidence type="ECO:0000313" key="1">
    <source>
        <dbReference type="EMBL" id="MCA9756961.1"/>
    </source>
</evidence>
<evidence type="ECO:0000313" key="2">
    <source>
        <dbReference type="Proteomes" id="UP000739538"/>
    </source>
</evidence>
<sequence length="211" mass="23246">MSAKKTKLKFRSEVTRDRLQEVLGQLANAVEAGVVQVRVDGEEVRLRPGYDVKLELEARTDADEESLSLQIRWTPAPTGSLRIDGSELAVDWDESATPEAVAGTMAETMSDATPTGVTQSAMPLREVLGLAANHWTHQELYAKAQEIEIDGRSGLHKEALIEALLDHGHTPMTWPMEEILGKLRKAEITGRPDMDRHEMIEALAEAQVAAE</sequence>
<gene>
    <name evidence="1" type="ORF">KDA27_14245</name>
</gene>
<organism evidence="1 2">
    <name type="scientific">Eiseniibacteriota bacterium</name>
    <dbReference type="NCBI Taxonomy" id="2212470"/>
    <lineage>
        <taxon>Bacteria</taxon>
        <taxon>Candidatus Eiseniibacteriota</taxon>
    </lineage>
</organism>
<comment type="caution">
    <text evidence="1">The sequence shown here is derived from an EMBL/GenBank/DDBJ whole genome shotgun (WGS) entry which is preliminary data.</text>
</comment>
<name>A0A956NEE1_UNCEI</name>